<dbReference type="EMBL" id="CAJB01000043">
    <property type="protein sequence ID" value="CCH76638.1"/>
    <property type="molecule type" value="Genomic_DNA"/>
</dbReference>
<gene>
    <name evidence="2" type="ORF">BN12_1370001</name>
</gene>
<dbReference type="AlphaFoldDB" id="A0A077LT97"/>
<name>A0A077LT97_9MICO</name>
<evidence type="ECO:0000313" key="2">
    <source>
        <dbReference type="EMBL" id="CCH76638.1"/>
    </source>
</evidence>
<evidence type="ECO:0000256" key="1">
    <source>
        <dbReference type="SAM" id="MobiDB-lite"/>
    </source>
</evidence>
<keyword evidence="3" id="KW-1185">Reference proteome</keyword>
<sequence>MAVCHPIGACAPPRWRSATRSGPEHHPLNPSLALSGHPGSLPRALSGHPGTLSFTRQAMSGEAQCCRVTR</sequence>
<comment type="caution">
    <text evidence="2">The sequence shown here is derived from an EMBL/GenBank/DDBJ whole genome shotgun (WGS) entry which is preliminary data.</text>
</comment>
<feature type="region of interest" description="Disordered" evidence="1">
    <location>
        <begin position="14"/>
        <end position="47"/>
    </location>
</feature>
<dbReference type="Proteomes" id="UP000035721">
    <property type="component" value="Unassembled WGS sequence"/>
</dbReference>
<protein>
    <submittedName>
        <fullName evidence="2">Uncharacterized protein</fullName>
    </submittedName>
</protein>
<proteinExistence type="predicted"/>
<evidence type="ECO:0000313" key="3">
    <source>
        <dbReference type="Proteomes" id="UP000035721"/>
    </source>
</evidence>
<organism evidence="2 3">
    <name type="scientific">Nostocoides japonicum T1-X7</name>
    <dbReference type="NCBI Taxonomy" id="1194083"/>
    <lineage>
        <taxon>Bacteria</taxon>
        <taxon>Bacillati</taxon>
        <taxon>Actinomycetota</taxon>
        <taxon>Actinomycetes</taxon>
        <taxon>Micrococcales</taxon>
        <taxon>Intrasporangiaceae</taxon>
        <taxon>Nostocoides</taxon>
    </lineage>
</organism>
<reference evidence="2 3" key="1">
    <citation type="journal article" date="2013" name="ISME J.">
        <title>A metabolic model for members of the genus Tetrasphaera involved in enhanced biological phosphorus removal.</title>
        <authorList>
            <person name="Kristiansen R."/>
            <person name="Nguyen H.T.T."/>
            <person name="Saunders A.M."/>
            <person name="Nielsen J.L."/>
            <person name="Wimmer R."/>
            <person name="Le V.Q."/>
            <person name="McIlroy S.J."/>
            <person name="Petrovski S."/>
            <person name="Seviour R.J."/>
            <person name="Calteau A."/>
            <person name="Nielsen K.L."/>
            <person name="Nielsen P.H."/>
        </authorList>
    </citation>
    <scope>NUCLEOTIDE SEQUENCE [LARGE SCALE GENOMIC DNA]</scope>
    <source>
        <strain evidence="2 3">T1-X7</strain>
    </source>
</reference>
<accession>A0A077LT97</accession>
<dbReference type="STRING" id="1194083.BN12_1370001"/>